<keyword evidence="2" id="KW-1185">Reference proteome</keyword>
<reference evidence="1" key="1">
    <citation type="submission" date="2016-10" db="EMBL/GenBank/DDBJ databases">
        <authorList>
            <person name="Benchimol M."/>
            <person name="Almeida L.G."/>
            <person name="Vasconcelos A.T."/>
            <person name="Perreira-Neves A."/>
            <person name="Rosa I.A."/>
            <person name="Tasca T."/>
            <person name="Bogo M.R."/>
            <person name="de Souza W."/>
        </authorList>
    </citation>
    <scope>NUCLEOTIDE SEQUENCE [LARGE SCALE GENOMIC DNA]</scope>
    <source>
        <strain evidence="1">K</strain>
    </source>
</reference>
<sequence length="155" mass="17976">MHFLSNEPIQNSITRKLAEDPNVKLDIILADSELSTSIRYEIPQLIDYITREDILPDLLKWALTREFEEIENSDRLRRSAVLALSSTSKSLQEKLQDNSIFIDSLQKAQKQNIEKDLLLCGHFQRIIEAFIRYTNGGFLQHFPNLTEFLIKNANV</sequence>
<name>A0A1J4KRQ1_9EUKA</name>
<dbReference type="RefSeq" id="XP_068366906.1">
    <property type="nucleotide sequence ID" value="XM_068498698.1"/>
</dbReference>
<organism evidence="1 2">
    <name type="scientific">Tritrichomonas foetus</name>
    <dbReference type="NCBI Taxonomy" id="1144522"/>
    <lineage>
        <taxon>Eukaryota</taxon>
        <taxon>Metamonada</taxon>
        <taxon>Parabasalia</taxon>
        <taxon>Tritrichomonadida</taxon>
        <taxon>Tritrichomonadidae</taxon>
        <taxon>Tritrichomonas</taxon>
    </lineage>
</organism>
<evidence type="ECO:0000313" key="2">
    <source>
        <dbReference type="Proteomes" id="UP000179807"/>
    </source>
</evidence>
<dbReference type="AlphaFoldDB" id="A0A1J4KRQ1"/>
<gene>
    <name evidence="1" type="ORF">TRFO_15983</name>
</gene>
<dbReference type="GeneID" id="94833402"/>
<proteinExistence type="predicted"/>
<dbReference type="EMBL" id="MLAK01000476">
    <property type="protein sequence ID" value="OHT13770.1"/>
    <property type="molecule type" value="Genomic_DNA"/>
</dbReference>
<comment type="caution">
    <text evidence="1">The sequence shown here is derived from an EMBL/GenBank/DDBJ whole genome shotgun (WGS) entry which is preliminary data.</text>
</comment>
<accession>A0A1J4KRQ1</accession>
<protein>
    <submittedName>
        <fullName evidence="1">Uncharacterized protein</fullName>
    </submittedName>
</protein>
<dbReference type="OrthoDB" id="295029at2759"/>
<dbReference type="Proteomes" id="UP000179807">
    <property type="component" value="Unassembled WGS sequence"/>
</dbReference>
<evidence type="ECO:0000313" key="1">
    <source>
        <dbReference type="EMBL" id="OHT13770.1"/>
    </source>
</evidence>
<dbReference type="VEuPathDB" id="TrichDB:TRFO_15983"/>